<organism evidence="2 3">
    <name type="scientific">Lacticaseibacillus pantheris DSM 15945 = JCM 12539 = NBRC 106106</name>
    <dbReference type="NCBI Taxonomy" id="1423783"/>
    <lineage>
        <taxon>Bacteria</taxon>
        <taxon>Bacillati</taxon>
        <taxon>Bacillota</taxon>
        <taxon>Bacilli</taxon>
        <taxon>Lactobacillales</taxon>
        <taxon>Lactobacillaceae</taxon>
        <taxon>Lacticaseibacillus</taxon>
    </lineage>
</organism>
<feature type="transmembrane region" description="Helical" evidence="1">
    <location>
        <begin position="17"/>
        <end position="36"/>
    </location>
</feature>
<feature type="transmembrane region" description="Helical" evidence="1">
    <location>
        <begin position="48"/>
        <end position="74"/>
    </location>
</feature>
<dbReference type="Proteomes" id="UP000051922">
    <property type="component" value="Unassembled WGS sequence"/>
</dbReference>
<dbReference type="EMBL" id="AZFJ01000038">
    <property type="protein sequence ID" value="KRL86715.1"/>
    <property type="molecule type" value="Genomic_DNA"/>
</dbReference>
<keyword evidence="1" id="KW-1133">Transmembrane helix</keyword>
<dbReference type="AlphaFoldDB" id="A0A0R1UA79"/>
<gene>
    <name evidence="2" type="ORF">FC50_GL000536</name>
</gene>
<dbReference type="STRING" id="1423783.FC50_GL000536"/>
<keyword evidence="1" id="KW-0472">Membrane</keyword>
<dbReference type="OrthoDB" id="2295956at2"/>
<dbReference type="Pfam" id="PF05656">
    <property type="entry name" value="DUF805"/>
    <property type="match status" value="1"/>
</dbReference>
<comment type="caution">
    <text evidence="2">The sequence shown here is derived from an EMBL/GenBank/DDBJ whole genome shotgun (WGS) entry which is preliminary data.</text>
</comment>
<proteinExistence type="predicted"/>
<sequence length="171" mass="19410">MAIKSNRFEQDFAKNRYYGATGLTTIPAFFANYVNFSGRSRRSEYWYITLWTFILYILFFTGLFTALTGTAYTLSTNSVEDIWSGIWVGAGFMIIILIIFGLAVLLPSLALIIRRYRDAGIPWWVLLIQYAIVLFANMIWGYSSNQSALIGLVSGILTFVITLLPSRTPQQ</sequence>
<dbReference type="GO" id="GO:0005886">
    <property type="term" value="C:plasma membrane"/>
    <property type="evidence" value="ECO:0007669"/>
    <property type="project" value="TreeGrafter"/>
</dbReference>
<evidence type="ECO:0000313" key="2">
    <source>
        <dbReference type="EMBL" id="KRL86715.1"/>
    </source>
</evidence>
<protein>
    <recommendedName>
        <fullName evidence="4">DUF805 domain-containing protein</fullName>
    </recommendedName>
</protein>
<accession>A0A0R1UA79</accession>
<keyword evidence="1" id="KW-0812">Transmembrane</keyword>
<dbReference type="PATRIC" id="fig|1423783.4.peg.555"/>
<evidence type="ECO:0000313" key="3">
    <source>
        <dbReference type="Proteomes" id="UP000051922"/>
    </source>
</evidence>
<feature type="transmembrane region" description="Helical" evidence="1">
    <location>
        <begin position="86"/>
        <end position="111"/>
    </location>
</feature>
<reference evidence="2 3" key="1">
    <citation type="journal article" date="2015" name="Genome Announc.">
        <title>Expanding the biotechnology potential of lactobacilli through comparative genomics of 213 strains and associated genera.</title>
        <authorList>
            <person name="Sun Z."/>
            <person name="Harris H.M."/>
            <person name="McCann A."/>
            <person name="Guo C."/>
            <person name="Argimon S."/>
            <person name="Zhang W."/>
            <person name="Yang X."/>
            <person name="Jeffery I.B."/>
            <person name="Cooney J.C."/>
            <person name="Kagawa T.F."/>
            <person name="Liu W."/>
            <person name="Song Y."/>
            <person name="Salvetti E."/>
            <person name="Wrobel A."/>
            <person name="Rasinkangas P."/>
            <person name="Parkhill J."/>
            <person name="Rea M.C."/>
            <person name="O'Sullivan O."/>
            <person name="Ritari J."/>
            <person name="Douillard F.P."/>
            <person name="Paul Ross R."/>
            <person name="Yang R."/>
            <person name="Briner A.E."/>
            <person name="Felis G.E."/>
            <person name="de Vos W.M."/>
            <person name="Barrangou R."/>
            <person name="Klaenhammer T.R."/>
            <person name="Caufield P.W."/>
            <person name="Cui Y."/>
            <person name="Zhang H."/>
            <person name="O'Toole P.W."/>
        </authorList>
    </citation>
    <scope>NUCLEOTIDE SEQUENCE [LARGE SCALE GENOMIC DNA]</scope>
    <source>
        <strain evidence="2 3">DSM 15945</strain>
    </source>
</reference>
<evidence type="ECO:0008006" key="4">
    <source>
        <dbReference type="Google" id="ProtNLM"/>
    </source>
</evidence>
<dbReference type="PANTHER" id="PTHR34980:SF2">
    <property type="entry name" value="INNER MEMBRANE PROTEIN YHAH-RELATED"/>
    <property type="match status" value="1"/>
</dbReference>
<name>A0A0R1UA79_9LACO</name>
<feature type="transmembrane region" description="Helical" evidence="1">
    <location>
        <begin position="123"/>
        <end position="142"/>
    </location>
</feature>
<dbReference type="PANTHER" id="PTHR34980">
    <property type="entry name" value="INNER MEMBRANE PROTEIN-RELATED-RELATED"/>
    <property type="match status" value="1"/>
</dbReference>
<dbReference type="InterPro" id="IPR008523">
    <property type="entry name" value="DUF805"/>
</dbReference>
<dbReference type="RefSeq" id="WP_056956458.1">
    <property type="nucleotide sequence ID" value="NZ_AZFJ01000038.1"/>
</dbReference>
<feature type="transmembrane region" description="Helical" evidence="1">
    <location>
        <begin position="148"/>
        <end position="166"/>
    </location>
</feature>
<keyword evidence="3" id="KW-1185">Reference proteome</keyword>
<evidence type="ECO:0000256" key="1">
    <source>
        <dbReference type="SAM" id="Phobius"/>
    </source>
</evidence>